<dbReference type="Proteomes" id="UP000001880">
    <property type="component" value="Chromosome"/>
</dbReference>
<dbReference type="InterPro" id="IPR036369">
    <property type="entry name" value="HIPIP_sf"/>
</dbReference>
<dbReference type="GO" id="GO:0019646">
    <property type="term" value="P:aerobic electron transport chain"/>
    <property type="evidence" value="ECO:0007669"/>
    <property type="project" value="InterPro"/>
</dbReference>
<evidence type="ECO:0008006" key="3">
    <source>
        <dbReference type="Google" id="ProtNLM"/>
    </source>
</evidence>
<dbReference type="KEGG" id="hoh:Hoch_5209"/>
<evidence type="ECO:0000313" key="1">
    <source>
        <dbReference type="EMBL" id="ACY17695.1"/>
    </source>
</evidence>
<organism evidence="1 2">
    <name type="scientific">Haliangium ochraceum (strain DSM 14365 / JCM 11303 / SMP-2)</name>
    <dbReference type="NCBI Taxonomy" id="502025"/>
    <lineage>
        <taxon>Bacteria</taxon>
        <taxon>Pseudomonadati</taxon>
        <taxon>Myxococcota</taxon>
        <taxon>Polyangia</taxon>
        <taxon>Haliangiales</taxon>
        <taxon>Kofleriaceae</taxon>
        <taxon>Haliangium</taxon>
    </lineage>
</organism>
<proteinExistence type="predicted"/>
<dbReference type="HOGENOM" id="CLU_2583199_0_0_7"/>
<dbReference type="STRING" id="502025.Hoch_5209"/>
<gene>
    <name evidence="1" type="ordered locus">Hoch_5209</name>
</gene>
<accession>D0LWP5</accession>
<dbReference type="eggNOG" id="ENOG503310T">
    <property type="taxonomic scope" value="Bacteria"/>
</dbReference>
<reference evidence="1 2" key="1">
    <citation type="journal article" date="2010" name="Stand. Genomic Sci.">
        <title>Complete genome sequence of Haliangium ochraceum type strain (SMP-2).</title>
        <authorList>
            <consortium name="US DOE Joint Genome Institute (JGI-PGF)"/>
            <person name="Ivanova N."/>
            <person name="Daum C."/>
            <person name="Lang E."/>
            <person name="Abt B."/>
            <person name="Kopitz M."/>
            <person name="Saunders E."/>
            <person name="Lapidus A."/>
            <person name="Lucas S."/>
            <person name="Glavina Del Rio T."/>
            <person name="Nolan M."/>
            <person name="Tice H."/>
            <person name="Copeland A."/>
            <person name="Cheng J.F."/>
            <person name="Chen F."/>
            <person name="Bruce D."/>
            <person name="Goodwin L."/>
            <person name="Pitluck S."/>
            <person name="Mavromatis K."/>
            <person name="Pati A."/>
            <person name="Mikhailova N."/>
            <person name="Chen A."/>
            <person name="Palaniappan K."/>
            <person name="Land M."/>
            <person name="Hauser L."/>
            <person name="Chang Y.J."/>
            <person name="Jeffries C.D."/>
            <person name="Detter J.C."/>
            <person name="Brettin T."/>
            <person name="Rohde M."/>
            <person name="Goker M."/>
            <person name="Bristow J."/>
            <person name="Markowitz V."/>
            <person name="Eisen J.A."/>
            <person name="Hugenholtz P."/>
            <person name="Kyrpides N.C."/>
            <person name="Klenk H.P."/>
        </authorList>
    </citation>
    <scope>NUCLEOTIDE SEQUENCE [LARGE SCALE GENOMIC DNA]</scope>
    <source>
        <strain evidence="2">DSM 14365 / CIP 107738 / JCM 11303 / AJ 13395 / SMP-2</strain>
    </source>
</reference>
<dbReference type="AlphaFoldDB" id="D0LWP5"/>
<sequence>MADDLPIPEPKPIDEKNALELRHMAEDAVLKGVPYGDEKCDNCLYYLNPDEKLAYCWHPKLRILVGGEWWCQWWEPIPDED</sequence>
<dbReference type="EMBL" id="CP001804">
    <property type="protein sequence ID" value="ACY17695.1"/>
    <property type="molecule type" value="Genomic_DNA"/>
</dbReference>
<keyword evidence="2" id="KW-1185">Reference proteome</keyword>
<evidence type="ECO:0000313" key="2">
    <source>
        <dbReference type="Proteomes" id="UP000001880"/>
    </source>
</evidence>
<dbReference type="SUPFAM" id="SSF57652">
    <property type="entry name" value="HIPIP (high potential iron protein)"/>
    <property type="match status" value="1"/>
</dbReference>
<dbReference type="OrthoDB" id="3213528at2"/>
<dbReference type="GO" id="GO:0009055">
    <property type="term" value="F:electron transfer activity"/>
    <property type="evidence" value="ECO:0007669"/>
    <property type="project" value="InterPro"/>
</dbReference>
<protein>
    <recommendedName>
        <fullName evidence="3">High potential iron-sulfur proteins family profile domain-containing protein</fullName>
    </recommendedName>
</protein>
<dbReference type="RefSeq" id="WP_012830287.1">
    <property type="nucleotide sequence ID" value="NC_013440.1"/>
</dbReference>
<name>D0LWP5_HALO1</name>